<protein>
    <submittedName>
        <fullName evidence="2">Uncharacterized protein</fullName>
    </submittedName>
</protein>
<dbReference type="EMBL" id="MU826357">
    <property type="protein sequence ID" value="KAJ7379543.1"/>
    <property type="molecule type" value="Genomic_DNA"/>
</dbReference>
<dbReference type="AlphaFoldDB" id="A0A9X0CYY5"/>
<dbReference type="Proteomes" id="UP001163046">
    <property type="component" value="Unassembled WGS sequence"/>
</dbReference>
<sequence>MAGLFKRSFIHVDVHEESEESAPTENVVRLRVVLESFKTMMAASVSKLRRAGLVLDTFGLDNNLQSTSQTALSDPPHKPLSCPMTVLCNDIQIVMKKLQYAVYRGEVYKMAPKSQFTFQYLCTMKTFLHNLMGNEAFKDRLVQHIQRVLPILSEPESSLIRQLKIDKDLIEVQDGWLWSFSSGSFIQGIIPESQKGLTTPRAFVDYDRLKDPEPRYFEEIIRNSLTEDEIPQFCADFLASFRPKEHKQPVPCAIGSADRGKTSLFAPIFQIIPLSRIARVTKQKNFNKAMIDNLTEVIFLDEAYPSLLDIDDWKIMCQGCFTSHNAKWKKAQGFHCSATMYITCQMEMDFGVAHNEAMDKRLQKYKFKSLPRVEPGANKWLKKHAMDCIVWAHNIVGDSPISQATTMPAVHESGMPEEELRNILNVSLIDEEVEESAQAGCSREQSGFQLTQSSSESDADADATEDGSDEGEIEMLRREHAEAKDESMRQQQLKMLLSKLESDKKVQRHFSRTMRDRRLAHRRSMLVELGVVEQSEASQLITDPDDPLPMDLE</sequence>
<proteinExistence type="predicted"/>
<name>A0A9X0CYY5_9CNID</name>
<evidence type="ECO:0000313" key="2">
    <source>
        <dbReference type="EMBL" id="KAJ7379543.1"/>
    </source>
</evidence>
<feature type="compositionally biased region" description="Acidic residues" evidence="1">
    <location>
        <begin position="457"/>
        <end position="471"/>
    </location>
</feature>
<gene>
    <name evidence="2" type="ORF">OS493_015335</name>
</gene>
<feature type="compositionally biased region" description="Polar residues" evidence="1">
    <location>
        <begin position="443"/>
        <end position="452"/>
    </location>
</feature>
<comment type="caution">
    <text evidence="2">The sequence shown here is derived from an EMBL/GenBank/DDBJ whole genome shotgun (WGS) entry which is preliminary data.</text>
</comment>
<evidence type="ECO:0000313" key="3">
    <source>
        <dbReference type="Proteomes" id="UP001163046"/>
    </source>
</evidence>
<feature type="region of interest" description="Disordered" evidence="1">
    <location>
        <begin position="435"/>
        <end position="471"/>
    </location>
</feature>
<dbReference type="OrthoDB" id="5965252at2759"/>
<accession>A0A9X0CYY5</accession>
<dbReference type="InterPro" id="IPR027417">
    <property type="entry name" value="P-loop_NTPase"/>
</dbReference>
<evidence type="ECO:0000256" key="1">
    <source>
        <dbReference type="SAM" id="MobiDB-lite"/>
    </source>
</evidence>
<organism evidence="2 3">
    <name type="scientific">Desmophyllum pertusum</name>
    <dbReference type="NCBI Taxonomy" id="174260"/>
    <lineage>
        <taxon>Eukaryota</taxon>
        <taxon>Metazoa</taxon>
        <taxon>Cnidaria</taxon>
        <taxon>Anthozoa</taxon>
        <taxon>Hexacorallia</taxon>
        <taxon>Scleractinia</taxon>
        <taxon>Caryophylliina</taxon>
        <taxon>Caryophylliidae</taxon>
        <taxon>Desmophyllum</taxon>
    </lineage>
</organism>
<keyword evidence="3" id="KW-1185">Reference proteome</keyword>
<dbReference type="Gene3D" id="3.40.50.300">
    <property type="entry name" value="P-loop containing nucleotide triphosphate hydrolases"/>
    <property type="match status" value="1"/>
</dbReference>
<reference evidence="2" key="1">
    <citation type="submission" date="2023-01" db="EMBL/GenBank/DDBJ databases">
        <title>Genome assembly of the deep-sea coral Lophelia pertusa.</title>
        <authorList>
            <person name="Herrera S."/>
            <person name="Cordes E."/>
        </authorList>
    </citation>
    <scope>NUCLEOTIDE SEQUENCE</scope>
    <source>
        <strain evidence="2">USNM1676648</strain>
        <tissue evidence="2">Polyp</tissue>
    </source>
</reference>